<evidence type="ECO:0000259" key="1">
    <source>
        <dbReference type="Pfam" id="PF25495"/>
    </source>
</evidence>
<dbReference type="InterPro" id="IPR057399">
    <property type="entry name" value="GRESAG4.1/3_peripasmic_1"/>
</dbReference>
<organism evidence="2">
    <name type="scientific">Trypanosoma brucei equiperdum</name>
    <dbReference type="NCBI Taxonomy" id="630700"/>
    <lineage>
        <taxon>Eukaryota</taxon>
        <taxon>Discoba</taxon>
        <taxon>Euglenozoa</taxon>
        <taxon>Kinetoplastea</taxon>
        <taxon>Metakinetoplastina</taxon>
        <taxon>Trypanosomatida</taxon>
        <taxon>Trypanosomatidae</taxon>
        <taxon>Trypanosoma</taxon>
    </lineage>
</organism>
<name>A0A3L6LDK7_9TRYP</name>
<dbReference type="AlphaFoldDB" id="A0A3L6LDK7"/>
<comment type="caution">
    <text evidence="2">The sequence shown here is derived from an EMBL/GenBank/DDBJ whole genome shotgun (WGS) entry which is preliminary data.</text>
</comment>
<reference evidence="2" key="1">
    <citation type="submission" date="2018-09" db="EMBL/GenBank/DDBJ databases">
        <title>whole genome sequence of T. equiperdum IVM-t1 strain.</title>
        <authorList>
            <person name="Suganuma K."/>
        </authorList>
    </citation>
    <scope>NUCLEOTIDE SEQUENCE [LARGE SCALE GENOMIC DNA]</scope>
    <source>
        <strain evidence="2">IVM-t1</strain>
    </source>
</reference>
<dbReference type="Proteomes" id="UP000266743">
    <property type="component" value="Chromosome 1"/>
</dbReference>
<dbReference type="EMBL" id="QSBY01000001">
    <property type="protein sequence ID" value="RHW74375.1"/>
    <property type="molecule type" value="Genomic_DNA"/>
</dbReference>
<dbReference type="Pfam" id="PF25495">
    <property type="entry name" value="Peripla_BP_A-cyclase_1"/>
    <property type="match status" value="1"/>
</dbReference>
<feature type="domain" description="Receptor-type adenylate cyclase GRESAG 4.1/3 periplasmic binding protein-like" evidence="1">
    <location>
        <begin position="20"/>
        <end position="115"/>
    </location>
</feature>
<proteinExistence type="predicted"/>
<accession>A0A3L6LDK7</accession>
<evidence type="ECO:0000313" key="2">
    <source>
        <dbReference type="EMBL" id="RHW74375.1"/>
    </source>
</evidence>
<protein>
    <recommendedName>
        <fullName evidence="1">Receptor-type adenylate cyclase GRESAG 4.1/3 periplasmic binding protein-like domain-containing protein</fullName>
    </recommendedName>
</protein>
<gene>
    <name evidence="2" type="ORF">DPX39_010008200</name>
</gene>
<sequence>MGHKGYLPHFYFLLLGATGELITPVRYAVSHLRVLKQGFMYLDGLPGGSEAYNQAVDFIWRMGYSFCCVFTVEDKAGGQGGSPEEFDAVWDEFAGGNPQAVIMFAAMKPDAKKKIS</sequence>